<evidence type="ECO:0000313" key="2">
    <source>
        <dbReference type="Proteomes" id="UP000283458"/>
    </source>
</evidence>
<dbReference type="EMBL" id="QYUL01000008">
    <property type="protein sequence ID" value="RJF76445.1"/>
    <property type="molecule type" value="Genomic_DNA"/>
</dbReference>
<dbReference type="Proteomes" id="UP000283458">
    <property type="component" value="Unassembled WGS sequence"/>
</dbReference>
<comment type="caution">
    <text evidence="1">The sequence shown here is derived from an EMBL/GenBank/DDBJ whole genome shotgun (WGS) entry which is preliminary data.</text>
</comment>
<accession>A0A418VJV6</accession>
<sequence>MAAENPDLVREGVIATIRSHQPALFEVSDAGYLEGVLAVSGGDGVHLCALIGVEDYEVPGRCPRLVVDPVGVVLIGDGSGGCSEIEWSADGRHRNLKRPPSLERRLALTRVIGPIVLGHGTGAGRHGMNHIPAIGRA</sequence>
<proteinExistence type="predicted"/>
<dbReference type="AlphaFoldDB" id="A0A418VJV6"/>
<keyword evidence="2" id="KW-1185">Reference proteome</keyword>
<evidence type="ECO:0000313" key="1">
    <source>
        <dbReference type="EMBL" id="RJF76445.1"/>
    </source>
</evidence>
<name>A0A418VJV6_9PROT</name>
<protein>
    <submittedName>
        <fullName evidence="1">Uncharacterized protein</fullName>
    </submittedName>
</protein>
<reference evidence="1 2" key="1">
    <citation type="submission" date="2018-09" db="EMBL/GenBank/DDBJ databases">
        <authorList>
            <person name="Zhu H."/>
        </authorList>
    </citation>
    <scope>NUCLEOTIDE SEQUENCE [LARGE SCALE GENOMIC DNA]</scope>
    <source>
        <strain evidence="1 2">K2W22B-5</strain>
    </source>
</reference>
<organism evidence="1 2">
    <name type="scientific">Azospirillum cavernae</name>
    <dbReference type="NCBI Taxonomy" id="2320860"/>
    <lineage>
        <taxon>Bacteria</taxon>
        <taxon>Pseudomonadati</taxon>
        <taxon>Pseudomonadota</taxon>
        <taxon>Alphaproteobacteria</taxon>
        <taxon>Rhodospirillales</taxon>
        <taxon>Azospirillaceae</taxon>
        <taxon>Azospirillum</taxon>
    </lineage>
</organism>
<gene>
    <name evidence="1" type="ORF">D3877_29100</name>
</gene>